<gene>
    <name evidence="2" type="ORF">PAXRUDRAFT_510580</name>
</gene>
<evidence type="ECO:0000313" key="2">
    <source>
        <dbReference type="EMBL" id="KIK93514.1"/>
    </source>
</evidence>
<keyword evidence="3" id="KW-1185">Reference proteome</keyword>
<sequence>MHSEMYTPQIRFSKRRSLSLNYSRHPDAVPMPPTLANSPHLSSPNSIFWRKSSVPKCPSQLDDEWLRDMVPIDRPPVPQVDAKSESTDETEPSPTSSSDSWNSYLCPPSPILRCHSSPPDISVTARHLSCSGACPSQSPYR</sequence>
<feature type="region of interest" description="Disordered" evidence="1">
    <location>
        <begin position="68"/>
        <end position="103"/>
    </location>
</feature>
<evidence type="ECO:0000313" key="3">
    <source>
        <dbReference type="Proteomes" id="UP000054538"/>
    </source>
</evidence>
<reference evidence="3" key="2">
    <citation type="submission" date="2015-01" db="EMBL/GenBank/DDBJ databases">
        <title>Evolutionary Origins and Diversification of the Mycorrhizal Mutualists.</title>
        <authorList>
            <consortium name="DOE Joint Genome Institute"/>
            <consortium name="Mycorrhizal Genomics Consortium"/>
            <person name="Kohler A."/>
            <person name="Kuo A."/>
            <person name="Nagy L.G."/>
            <person name="Floudas D."/>
            <person name="Copeland A."/>
            <person name="Barry K.W."/>
            <person name="Cichocki N."/>
            <person name="Veneault-Fourrey C."/>
            <person name="LaButti K."/>
            <person name="Lindquist E.A."/>
            <person name="Lipzen A."/>
            <person name="Lundell T."/>
            <person name="Morin E."/>
            <person name="Murat C."/>
            <person name="Riley R."/>
            <person name="Ohm R."/>
            <person name="Sun H."/>
            <person name="Tunlid A."/>
            <person name="Henrissat B."/>
            <person name="Grigoriev I.V."/>
            <person name="Hibbett D.S."/>
            <person name="Martin F."/>
        </authorList>
    </citation>
    <scope>NUCLEOTIDE SEQUENCE [LARGE SCALE GENOMIC DNA]</scope>
    <source>
        <strain evidence="3">Ve08.2h10</strain>
    </source>
</reference>
<reference evidence="2 3" key="1">
    <citation type="submission" date="2014-04" db="EMBL/GenBank/DDBJ databases">
        <authorList>
            <consortium name="DOE Joint Genome Institute"/>
            <person name="Kuo A."/>
            <person name="Kohler A."/>
            <person name="Jargeat P."/>
            <person name="Nagy L.G."/>
            <person name="Floudas D."/>
            <person name="Copeland A."/>
            <person name="Barry K.W."/>
            <person name="Cichocki N."/>
            <person name="Veneault-Fourrey C."/>
            <person name="LaButti K."/>
            <person name="Lindquist E.A."/>
            <person name="Lipzen A."/>
            <person name="Lundell T."/>
            <person name="Morin E."/>
            <person name="Murat C."/>
            <person name="Sun H."/>
            <person name="Tunlid A."/>
            <person name="Henrissat B."/>
            <person name="Grigoriev I.V."/>
            <person name="Hibbett D.S."/>
            <person name="Martin F."/>
            <person name="Nordberg H.P."/>
            <person name="Cantor M.N."/>
            <person name="Hua S.X."/>
        </authorList>
    </citation>
    <scope>NUCLEOTIDE SEQUENCE [LARGE SCALE GENOMIC DNA]</scope>
    <source>
        <strain evidence="2 3">Ve08.2h10</strain>
    </source>
</reference>
<organism evidence="2 3">
    <name type="scientific">Paxillus rubicundulus Ve08.2h10</name>
    <dbReference type="NCBI Taxonomy" id="930991"/>
    <lineage>
        <taxon>Eukaryota</taxon>
        <taxon>Fungi</taxon>
        <taxon>Dikarya</taxon>
        <taxon>Basidiomycota</taxon>
        <taxon>Agaricomycotina</taxon>
        <taxon>Agaricomycetes</taxon>
        <taxon>Agaricomycetidae</taxon>
        <taxon>Boletales</taxon>
        <taxon>Paxilineae</taxon>
        <taxon>Paxillaceae</taxon>
        <taxon>Paxillus</taxon>
    </lineage>
</organism>
<dbReference type="Proteomes" id="UP000054538">
    <property type="component" value="Unassembled WGS sequence"/>
</dbReference>
<dbReference type="HOGENOM" id="CLU_1825902_0_0_1"/>
<name>A0A0D0E0S0_9AGAM</name>
<dbReference type="EMBL" id="KN825179">
    <property type="protein sequence ID" value="KIK93514.1"/>
    <property type="molecule type" value="Genomic_DNA"/>
</dbReference>
<accession>A0A0D0E0S0</accession>
<proteinExistence type="predicted"/>
<dbReference type="OrthoDB" id="2675274at2759"/>
<feature type="region of interest" description="Disordered" evidence="1">
    <location>
        <begin position="23"/>
        <end position="42"/>
    </location>
</feature>
<dbReference type="AlphaFoldDB" id="A0A0D0E0S0"/>
<protein>
    <submittedName>
        <fullName evidence="2">Uncharacterized protein</fullName>
    </submittedName>
</protein>
<dbReference type="InParanoid" id="A0A0D0E0S0"/>
<evidence type="ECO:0000256" key="1">
    <source>
        <dbReference type="SAM" id="MobiDB-lite"/>
    </source>
</evidence>